<keyword evidence="6 9" id="KW-0472">Membrane</keyword>
<comment type="subcellular location">
    <subcellularLocation>
        <location evidence="1">Membrane</location>
        <topology evidence="1">Multi-pass membrane protein</topology>
    </subcellularLocation>
</comment>
<dbReference type="AlphaFoldDB" id="A0A8E2EMP2"/>
<evidence type="ECO:0000256" key="8">
    <source>
        <dbReference type="SAM" id="MobiDB-lite"/>
    </source>
</evidence>
<feature type="compositionally biased region" description="Gly residues" evidence="8">
    <location>
        <begin position="177"/>
        <end position="189"/>
    </location>
</feature>
<feature type="transmembrane region" description="Helical" evidence="9">
    <location>
        <begin position="448"/>
        <end position="468"/>
    </location>
</feature>
<evidence type="ECO:0000256" key="6">
    <source>
        <dbReference type="ARBA" id="ARBA00023136"/>
    </source>
</evidence>
<dbReference type="PANTHER" id="PTHR13533:SF1">
    <property type="entry name" value="N-ACETYLNEURAMINATE 9-O-ACETYLTRANSFERASE"/>
    <property type="match status" value="1"/>
</dbReference>
<protein>
    <submittedName>
        <fullName evidence="11">Cas1p-domain-containing protein</fullName>
    </submittedName>
</protein>
<organism evidence="11 12">
    <name type="scientific">Glonium stellatum</name>
    <dbReference type="NCBI Taxonomy" id="574774"/>
    <lineage>
        <taxon>Eukaryota</taxon>
        <taxon>Fungi</taxon>
        <taxon>Dikarya</taxon>
        <taxon>Ascomycota</taxon>
        <taxon>Pezizomycotina</taxon>
        <taxon>Dothideomycetes</taxon>
        <taxon>Pleosporomycetidae</taxon>
        <taxon>Gloniales</taxon>
        <taxon>Gloniaceae</taxon>
        <taxon>Glonium</taxon>
    </lineage>
</organism>
<dbReference type="EMBL" id="KV751112">
    <property type="protein sequence ID" value="OCL01552.1"/>
    <property type="molecule type" value="Genomic_DNA"/>
</dbReference>
<dbReference type="Pfam" id="PF07779">
    <property type="entry name" value="Cas1_AcylT"/>
    <property type="match status" value="1"/>
</dbReference>
<proteinExistence type="inferred from homology"/>
<feature type="transmembrane region" description="Helical" evidence="9">
    <location>
        <begin position="611"/>
        <end position="642"/>
    </location>
</feature>
<evidence type="ECO:0000256" key="3">
    <source>
        <dbReference type="ARBA" id="ARBA00022679"/>
    </source>
</evidence>
<dbReference type="InterPro" id="IPR012419">
    <property type="entry name" value="Cas1_AcylTrans_dom"/>
</dbReference>
<keyword evidence="4 9" id="KW-0812">Transmembrane</keyword>
<accession>A0A8E2EMP2</accession>
<evidence type="ECO:0000256" key="7">
    <source>
        <dbReference type="ARBA" id="ARBA00023180"/>
    </source>
</evidence>
<evidence type="ECO:0000256" key="5">
    <source>
        <dbReference type="ARBA" id="ARBA00022989"/>
    </source>
</evidence>
<keyword evidence="3" id="KW-0808">Transferase</keyword>
<feature type="transmembrane region" description="Helical" evidence="9">
    <location>
        <begin position="581"/>
        <end position="599"/>
    </location>
</feature>
<feature type="transmembrane region" description="Helical" evidence="9">
    <location>
        <begin position="364"/>
        <end position="382"/>
    </location>
</feature>
<keyword evidence="12" id="KW-1185">Reference proteome</keyword>
<evidence type="ECO:0000259" key="10">
    <source>
        <dbReference type="Pfam" id="PF07779"/>
    </source>
</evidence>
<feature type="region of interest" description="Disordered" evidence="8">
    <location>
        <begin position="166"/>
        <end position="192"/>
    </location>
</feature>
<evidence type="ECO:0000256" key="4">
    <source>
        <dbReference type="ARBA" id="ARBA00022692"/>
    </source>
</evidence>
<feature type="transmembrane region" description="Helical" evidence="9">
    <location>
        <begin position="529"/>
        <end position="547"/>
    </location>
</feature>
<reference evidence="11 12" key="1">
    <citation type="journal article" date="2016" name="Nat. Commun.">
        <title>Ectomycorrhizal ecology is imprinted in the genome of the dominant symbiotic fungus Cenococcum geophilum.</title>
        <authorList>
            <consortium name="DOE Joint Genome Institute"/>
            <person name="Peter M."/>
            <person name="Kohler A."/>
            <person name="Ohm R.A."/>
            <person name="Kuo A."/>
            <person name="Krutzmann J."/>
            <person name="Morin E."/>
            <person name="Arend M."/>
            <person name="Barry K.W."/>
            <person name="Binder M."/>
            <person name="Choi C."/>
            <person name="Clum A."/>
            <person name="Copeland A."/>
            <person name="Grisel N."/>
            <person name="Haridas S."/>
            <person name="Kipfer T."/>
            <person name="LaButti K."/>
            <person name="Lindquist E."/>
            <person name="Lipzen A."/>
            <person name="Maire R."/>
            <person name="Meier B."/>
            <person name="Mihaltcheva S."/>
            <person name="Molinier V."/>
            <person name="Murat C."/>
            <person name="Poggeler S."/>
            <person name="Quandt C.A."/>
            <person name="Sperisen C."/>
            <person name="Tritt A."/>
            <person name="Tisserant E."/>
            <person name="Crous P.W."/>
            <person name="Henrissat B."/>
            <person name="Nehls U."/>
            <person name="Egli S."/>
            <person name="Spatafora J.W."/>
            <person name="Grigoriev I.V."/>
            <person name="Martin F.M."/>
        </authorList>
    </citation>
    <scope>NUCLEOTIDE SEQUENCE [LARGE SCALE GENOMIC DNA]</scope>
    <source>
        <strain evidence="11 12">CBS 207.34</strain>
    </source>
</reference>
<dbReference type="GO" id="GO:0016020">
    <property type="term" value="C:membrane"/>
    <property type="evidence" value="ECO:0007669"/>
    <property type="project" value="UniProtKB-SubCell"/>
</dbReference>
<dbReference type="Proteomes" id="UP000250140">
    <property type="component" value="Unassembled WGS sequence"/>
</dbReference>
<gene>
    <name evidence="11" type="ORF">AOQ84DRAFT_357819</name>
</gene>
<feature type="transmembrane region" description="Helical" evidence="9">
    <location>
        <begin position="695"/>
        <end position="720"/>
    </location>
</feature>
<comment type="similarity">
    <text evidence="2">Belongs to the PC-esterase family. CASD1 subfamily.</text>
</comment>
<evidence type="ECO:0000256" key="9">
    <source>
        <dbReference type="SAM" id="Phobius"/>
    </source>
</evidence>
<dbReference type="OrthoDB" id="1932925at2759"/>
<feature type="transmembrane region" description="Helical" evidence="9">
    <location>
        <begin position="662"/>
        <end position="683"/>
    </location>
</feature>
<evidence type="ECO:0000256" key="1">
    <source>
        <dbReference type="ARBA" id="ARBA00004141"/>
    </source>
</evidence>
<keyword evidence="5 9" id="KW-1133">Transmembrane helix</keyword>
<sequence length="913" mass="103396">MLRLRFSAVAPSAPLVNRCAYILILLLFAAVAYRHTFLDAADPYKCGALLRDGQWLDSPELEPSRRPFQNWQPPGCMLHEYKGPEIAICAGSGKMLFVGDSTIRQVFWATAKKIDRDSAEKERATIDQHGDITFSRGGSTLKFIWDPFLNTSTLYDELRVYRESADSASVEKPPAGSGSGTGSGTGAGSGVSAENKKSVAMLIGGGLWHARHIQLDSLKHFKDTINNIATAAYPLDSTTSGKSLPLYRDDGIKDQIFFAPIQEPLYDELSPARAVTIVPEKIDQMNEVLENLPPYHGLKVLWSYSNMTLGQPEAYGESGLHVVENVAARMADVLLNLRCNAKSARRDRYFYDRTCCNDYKPLNWVQIAVLVITFAVLLVVAFRATRGTPVITPARVRFAKSIARQRSQSISKSSIESVLAAFAVIFCCICYCYLADRTQIFNKVQKQYTNFDFAVFLSISLMLGMLSIRGPPTHTGRRRSESYPGTSFQQSFLSRSQTNEWKGWMQCFILAYHYAGASNQLWINEIYQILMASYLLLTGYGHTMYFYQKKDYSFRRVAAVLIRLNLLACILPYMMQTTYTSYYFAPLASFWFLVIYFTMRIGCRRNQSLRFLVGKIIISAVIATAFIHIKGVLSAVFLILRFTCGVNWNVNEWEYRLGLDKYIVYVGMLVAVLYIRISAVISSPQIRPNLATEMLCSYFGTIRAFFTLAALVTFPVFWYATRCFPNIHDYNTWQPYIAWLPIVSFVVLRNSTKSLRNYHATLFAWLGCYSLEIYTLQYHILLAGDTRGLLSTGIFKGDGTIKNDRWRDLIALTPIFIWMSWRVGKATRTITDWITQESVANGQMLESTEMHGGKANELRLPDYNNGIVGQRTTSAAAAAPAQKKLRFVMWLKDVRIRLFILLAILWFLNITYT</sequence>
<feature type="transmembrane region" description="Helical" evidence="9">
    <location>
        <begin position="732"/>
        <end position="748"/>
    </location>
</feature>
<name>A0A8E2EMP2_9PEZI</name>
<feature type="domain" description="Cas1p 10 TM acyl transferase" evidence="10">
    <location>
        <begin position="350"/>
        <end position="836"/>
    </location>
</feature>
<keyword evidence="7" id="KW-0325">Glycoprotein</keyword>
<dbReference type="GO" id="GO:0016740">
    <property type="term" value="F:transferase activity"/>
    <property type="evidence" value="ECO:0007669"/>
    <property type="project" value="UniProtKB-KW"/>
</dbReference>
<evidence type="ECO:0000313" key="11">
    <source>
        <dbReference type="EMBL" id="OCL01552.1"/>
    </source>
</evidence>
<evidence type="ECO:0000313" key="12">
    <source>
        <dbReference type="Proteomes" id="UP000250140"/>
    </source>
</evidence>
<dbReference type="PANTHER" id="PTHR13533">
    <property type="entry name" value="N-ACETYLNEURAMINATE 9-O-ACETYLTRANSFERASE"/>
    <property type="match status" value="1"/>
</dbReference>
<feature type="transmembrane region" description="Helical" evidence="9">
    <location>
        <begin position="894"/>
        <end position="912"/>
    </location>
</feature>
<dbReference type="GO" id="GO:0005975">
    <property type="term" value="P:carbohydrate metabolic process"/>
    <property type="evidence" value="ECO:0007669"/>
    <property type="project" value="UniProtKB-ARBA"/>
</dbReference>
<dbReference type="GO" id="GO:0005794">
    <property type="term" value="C:Golgi apparatus"/>
    <property type="evidence" value="ECO:0007669"/>
    <property type="project" value="UniProtKB-ARBA"/>
</dbReference>
<evidence type="ECO:0000256" key="2">
    <source>
        <dbReference type="ARBA" id="ARBA00010666"/>
    </source>
</evidence>
<feature type="transmembrane region" description="Helical" evidence="9">
    <location>
        <begin position="554"/>
        <end position="575"/>
    </location>
</feature>
<feature type="transmembrane region" description="Helical" evidence="9">
    <location>
        <begin position="414"/>
        <end position="436"/>
    </location>
</feature>